<accession>A0A140L747</accession>
<evidence type="ECO:0000313" key="11">
    <source>
        <dbReference type="EMBL" id="KXG76372.1"/>
    </source>
</evidence>
<keyword evidence="6 9" id="KW-0238">DNA-binding</keyword>
<evidence type="ECO:0000256" key="3">
    <source>
        <dbReference type="ARBA" id="ARBA00022741"/>
    </source>
</evidence>
<dbReference type="NCBIfam" id="TIGR00611">
    <property type="entry name" value="recf"/>
    <property type="match status" value="1"/>
</dbReference>
<name>A0A140L747_9FIRM</name>
<evidence type="ECO:0000256" key="9">
    <source>
        <dbReference type="HAMAP-Rule" id="MF_00365"/>
    </source>
</evidence>
<dbReference type="GO" id="GO:0005524">
    <property type="term" value="F:ATP binding"/>
    <property type="evidence" value="ECO:0007669"/>
    <property type="project" value="UniProtKB-UniRule"/>
</dbReference>
<keyword evidence="8 9" id="KW-0742">SOS response</keyword>
<sequence length="370" mass="43357">MHLEKIRLVNFRNFKELEADFSKGLNVFFGDNAQGKTNLLEAIYFLCNLRPMRTSKEQHLIFFDETKAYLKGVFSTSSGPIDREIWLNTGEKKKVRECGVEKKRFSELFWQIHAVFFSPDDLSLVKGKPAERRRFLDLVISRLKPQYGRYLAEYNRALFQRNILLKQLRHDRTLVSALEVWDEQLSELGAAILRARMAFLEKLYPWVKKYYLYFSRDERQLEVKYENSSFSADVLPDSFREAFSLALRKSLPQDLKSGFTQVGPHRDDLQFLLGGRDLRYFGSQGEQRTLCLSIKFAERRMFFEVTGISPILLLDDALSELDINRRKWILEEEEVWQVFVTTSDLSAIPEDVLKKASVFRIKAGVLGWWS</sequence>
<evidence type="ECO:0000256" key="8">
    <source>
        <dbReference type="ARBA" id="ARBA00023236"/>
    </source>
</evidence>
<dbReference type="InParanoid" id="A0A140L747"/>
<dbReference type="GO" id="GO:0000731">
    <property type="term" value="P:DNA synthesis involved in DNA repair"/>
    <property type="evidence" value="ECO:0007669"/>
    <property type="project" value="TreeGrafter"/>
</dbReference>
<protein>
    <recommendedName>
        <fullName evidence="9">DNA replication and repair protein RecF</fullName>
    </recommendedName>
</protein>
<dbReference type="InterPro" id="IPR027417">
    <property type="entry name" value="P-loop_NTPase"/>
</dbReference>
<keyword evidence="5 9" id="KW-0067">ATP-binding</keyword>
<keyword evidence="2 9" id="KW-0235">DNA replication</keyword>
<evidence type="ECO:0000256" key="1">
    <source>
        <dbReference type="ARBA" id="ARBA00022490"/>
    </source>
</evidence>
<dbReference type="PANTHER" id="PTHR32182">
    <property type="entry name" value="DNA REPLICATION AND REPAIR PROTEIN RECF"/>
    <property type="match status" value="1"/>
</dbReference>
<evidence type="ECO:0000259" key="10">
    <source>
        <dbReference type="Pfam" id="PF02463"/>
    </source>
</evidence>
<comment type="similarity">
    <text evidence="9">Belongs to the RecF family.</text>
</comment>
<dbReference type="GO" id="GO:0009432">
    <property type="term" value="P:SOS response"/>
    <property type="evidence" value="ECO:0007669"/>
    <property type="project" value="UniProtKB-UniRule"/>
</dbReference>
<evidence type="ECO:0000256" key="4">
    <source>
        <dbReference type="ARBA" id="ARBA00022763"/>
    </source>
</evidence>
<evidence type="ECO:0000256" key="2">
    <source>
        <dbReference type="ARBA" id="ARBA00022705"/>
    </source>
</evidence>
<gene>
    <name evidence="9 11" type="primary">recF</name>
    <name evidence="11" type="ORF">AN618_16120</name>
</gene>
<dbReference type="InterPro" id="IPR003395">
    <property type="entry name" value="RecF/RecN/SMC_N"/>
</dbReference>
<dbReference type="InterPro" id="IPR001238">
    <property type="entry name" value="DNA-binding_RecF"/>
</dbReference>
<dbReference type="SUPFAM" id="SSF52540">
    <property type="entry name" value="P-loop containing nucleoside triphosphate hydrolases"/>
    <property type="match status" value="1"/>
</dbReference>
<dbReference type="STRING" id="520764.AN618_16120"/>
<feature type="domain" description="RecF/RecN/SMC N-terminal" evidence="10">
    <location>
        <begin position="3"/>
        <end position="344"/>
    </location>
</feature>
<organism evidence="11 12">
    <name type="scientific">Fervidicola ferrireducens</name>
    <dbReference type="NCBI Taxonomy" id="520764"/>
    <lineage>
        <taxon>Bacteria</taxon>
        <taxon>Bacillati</taxon>
        <taxon>Bacillota</taxon>
        <taxon>Clostridia</taxon>
        <taxon>Thermosediminibacterales</taxon>
        <taxon>Thermosediminibacteraceae</taxon>
        <taxon>Fervidicola</taxon>
    </lineage>
</organism>
<proteinExistence type="inferred from homology"/>
<dbReference type="AlphaFoldDB" id="A0A140L747"/>
<evidence type="ECO:0000256" key="7">
    <source>
        <dbReference type="ARBA" id="ARBA00023204"/>
    </source>
</evidence>
<reference evidence="11 12" key="1">
    <citation type="submission" date="2015-12" db="EMBL/GenBank/DDBJ databases">
        <title>Draft genome sequnece of Fervidicola ferrireducens strain Y170.</title>
        <authorList>
            <person name="Patel B.K."/>
        </authorList>
    </citation>
    <scope>NUCLEOTIDE SEQUENCE [LARGE SCALE GENOMIC DNA]</scope>
    <source>
        <strain evidence="11 12">Y170</strain>
    </source>
</reference>
<dbReference type="GO" id="GO:0003697">
    <property type="term" value="F:single-stranded DNA binding"/>
    <property type="evidence" value="ECO:0007669"/>
    <property type="project" value="UniProtKB-UniRule"/>
</dbReference>
<dbReference type="Gene3D" id="1.20.1050.90">
    <property type="entry name" value="RecF/RecN/SMC, N-terminal domain"/>
    <property type="match status" value="1"/>
</dbReference>
<evidence type="ECO:0000256" key="6">
    <source>
        <dbReference type="ARBA" id="ARBA00023125"/>
    </source>
</evidence>
<keyword evidence="12" id="KW-1185">Reference proteome</keyword>
<dbReference type="Proteomes" id="UP000070427">
    <property type="component" value="Unassembled WGS sequence"/>
</dbReference>
<keyword evidence="1 9" id="KW-0963">Cytoplasm</keyword>
<dbReference type="EMBL" id="LOED01000020">
    <property type="protein sequence ID" value="KXG76372.1"/>
    <property type="molecule type" value="Genomic_DNA"/>
</dbReference>
<keyword evidence="3 9" id="KW-0547">Nucleotide-binding</keyword>
<evidence type="ECO:0000313" key="12">
    <source>
        <dbReference type="Proteomes" id="UP000070427"/>
    </source>
</evidence>
<comment type="caution">
    <text evidence="11">The sequence shown here is derived from an EMBL/GenBank/DDBJ whole genome shotgun (WGS) entry which is preliminary data.</text>
</comment>
<keyword evidence="7 9" id="KW-0234">DNA repair</keyword>
<feature type="binding site" evidence="9">
    <location>
        <begin position="30"/>
        <end position="37"/>
    </location>
    <ligand>
        <name>ATP</name>
        <dbReference type="ChEBI" id="CHEBI:30616"/>
    </ligand>
</feature>
<dbReference type="GO" id="GO:0006260">
    <property type="term" value="P:DNA replication"/>
    <property type="evidence" value="ECO:0007669"/>
    <property type="project" value="UniProtKB-UniRule"/>
</dbReference>
<dbReference type="HAMAP" id="MF_00365">
    <property type="entry name" value="RecF"/>
    <property type="match status" value="1"/>
</dbReference>
<comment type="subcellular location">
    <subcellularLocation>
        <location evidence="9">Cytoplasm</location>
    </subcellularLocation>
</comment>
<dbReference type="PANTHER" id="PTHR32182:SF0">
    <property type="entry name" value="DNA REPLICATION AND REPAIR PROTEIN RECF"/>
    <property type="match status" value="1"/>
</dbReference>
<comment type="function">
    <text evidence="9">The RecF protein is involved in DNA metabolism; it is required for DNA replication and normal SOS inducibility. RecF binds preferentially to single-stranded, linear DNA. It also seems to bind ATP.</text>
</comment>
<dbReference type="InterPro" id="IPR042174">
    <property type="entry name" value="RecF_2"/>
</dbReference>
<dbReference type="PATRIC" id="fig|520764.3.peg.1729"/>
<keyword evidence="4 9" id="KW-0227">DNA damage</keyword>
<dbReference type="Pfam" id="PF02463">
    <property type="entry name" value="SMC_N"/>
    <property type="match status" value="1"/>
</dbReference>
<dbReference type="FunCoup" id="A0A140L747">
    <property type="interactions" value="209"/>
</dbReference>
<evidence type="ECO:0000256" key="5">
    <source>
        <dbReference type="ARBA" id="ARBA00022840"/>
    </source>
</evidence>
<dbReference type="GO" id="GO:0006302">
    <property type="term" value="P:double-strand break repair"/>
    <property type="evidence" value="ECO:0007669"/>
    <property type="project" value="TreeGrafter"/>
</dbReference>
<dbReference type="GO" id="GO:0005737">
    <property type="term" value="C:cytoplasm"/>
    <property type="evidence" value="ECO:0007669"/>
    <property type="project" value="UniProtKB-SubCell"/>
</dbReference>
<dbReference type="Gene3D" id="3.40.50.300">
    <property type="entry name" value="P-loop containing nucleotide triphosphate hydrolases"/>
    <property type="match status" value="1"/>
</dbReference>